<feature type="compositionally biased region" description="Basic and acidic residues" evidence="1">
    <location>
        <begin position="66"/>
        <end position="81"/>
    </location>
</feature>
<feature type="domain" description="Domain of unknown function at the cortex 1" evidence="2">
    <location>
        <begin position="153"/>
        <end position="398"/>
    </location>
</feature>
<feature type="region of interest" description="Disordered" evidence="1">
    <location>
        <begin position="405"/>
        <end position="437"/>
    </location>
</feature>
<dbReference type="InterPro" id="IPR013897">
    <property type="entry name" value="Duc1"/>
</dbReference>
<feature type="compositionally biased region" description="Low complexity" evidence="1">
    <location>
        <begin position="407"/>
        <end position="416"/>
    </location>
</feature>
<organism evidence="3">
    <name type="scientific">Chromera velia CCMP2878</name>
    <dbReference type="NCBI Taxonomy" id="1169474"/>
    <lineage>
        <taxon>Eukaryota</taxon>
        <taxon>Sar</taxon>
        <taxon>Alveolata</taxon>
        <taxon>Colpodellida</taxon>
        <taxon>Chromeraceae</taxon>
        <taxon>Chromera</taxon>
    </lineage>
</organism>
<name>A0A0G4G3C3_9ALVE</name>
<dbReference type="EMBL" id="CDMZ01000849">
    <property type="protein sequence ID" value="CEM22640.1"/>
    <property type="molecule type" value="Genomic_DNA"/>
</dbReference>
<feature type="region of interest" description="Disordered" evidence="1">
    <location>
        <begin position="37"/>
        <end position="107"/>
    </location>
</feature>
<dbReference type="AlphaFoldDB" id="A0A0G4G3C3"/>
<feature type="compositionally biased region" description="Gly residues" evidence="1">
    <location>
        <begin position="463"/>
        <end position="477"/>
    </location>
</feature>
<feature type="region of interest" description="Disordered" evidence="1">
    <location>
        <begin position="260"/>
        <end position="283"/>
    </location>
</feature>
<gene>
    <name evidence="3" type="ORF">Cvel_4117</name>
</gene>
<reference evidence="3" key="1">
    <citation type="submission" date="2014-11" db="EMBL/GenBank/DDBJ databases">
        <authorList>
            <person name="Otto D Thomas"/>
            <person name="Naeem Raeece"/>
        </authorList>
    </citation>
    <scope>NUCLEOTIDE SEQUENCE</scope>
</reference>
<protein>
    <recommendedName>
        <fullName evidence="2">Domain of unknown function at the cortex 1 domain-containing protein</fullName>
    </recommendedName>
</protein>
<accession>A0A0G4G3C3</accession>
<feature type="region of interest" description="Disordered" evidence="1">
    <location>
        <begin position="452"/>
        <end position="477"/>
    </location>
</feature>
<dbReference type="Pfam" id="PF08588">
    <property type="entry name" value="Duc1"/>
    <property type="match status" value="1"/>
</dbReference>
<feature type="compositionally biased region" description="Basic and acidic residues" evidence="1">
    <location>
        <begin position="427"/>
        <end position="437"/>
    </location>
</feature>
<dbReference type="VEuPathDB" id="CryptoDB:Cvel_4117"/>
<evidence type="ECO:0000256" key="1">
    <source>
        <dbReference type="SAM" id="MobiDB-lite"/>
    </source>
</evidence>
<proteinExistence type="predicted"/>
<sequence length="500" mass="54951">MEGEGIGRLQHKPTLNSISSDDLRCVAFELWKSRALSREVSPVSPHRLERTNSEFKSAIEGPLDEIAEKESEQDTKSDSNGEARSSGSPKPFHSQSHRRQQQLAQSECADTHWPHFTTAAHRAHSEEPELRRKLDALYERLNPVWEIPGQGAVRLPPNARRPVSFSTDLMEGQMLLMVRGEPLDPIVAHHMEGKNRMFEMQMQVRFKQKPRGILFFAGELDTKMKLDWITHGMCKMMLGLVKALPVGKVFHYSFGQLGKEKGQGGWGRGGKKGPQSGAAEGSNHQELVERPHLAFPLAYYADRMVVTPAGEELPVLGRDIQETSAQLSARRALFSSSTSASELRNYFVPGNTYTFCMYSQYLDLLGHRCVRVPGIGSVGLQKFWGESSARFVLYDFGTFHEAHDTPEGSAGSAIGARSGGGRTAGGRTERGDGLKDHCPAAHLQSEKRQLAVEQRRVSSELAGGRGGGQAGGVGRPSGGWAVVVTGHFVSRGSEEPVEGW</sequence>
<evidence type="ECO:0000259" key="2">
    <source>
        <dbReference type="Pfam" id="PF08588"/>
    </source>
</evidence>
<evidence type="ECO:0000313" key="3">
    <source>
        <dbReference type="EMBL" id="CEM22640.1"/>
    </source>
</evidence>